<dbReference type="EMBL" id="DXBN01000111">
    <property type="protein sequence ID" value="HIZ53275.1"/>
    <property type="molecule type" value="Genomic_DNA"/>
</dbReference>
<reference evidence="1" key="1">
    <citation type="journal article" date="2021" name="PeerJ">
        <title>Extensive microbial diversity within the chicken gut microbiome revealed by metagenomics and culture.</title>
        <authorList>
            <person name="Gilroy R."/>
            <person name="Ravi A."/>
            <person name="Getino M."/>
            <person name="Pursley I."/>
            <person name="Horton D.L."/>
            <person name="Alikhan N.F."/>
            <person name="Baker D."/>
            <person name="Gharbi K."/>
            <person name="Hall N."/>
            <person name="Watson M."/>
            <person name="Adriaenssens E.M."/>
            <person name="Foster-Nyarko E."/>
            <person name="Jarju S."/>
            <person name="Secka A."/>
            <person name="Antonio M."/>
            <person name="Oren A."/>
            <person name="Chaudhuri R.R."/>
            <person name="La Ragione R."/>
            <person name="Hildebrand F."/>
            <person name="Pallen M.J."/>
        </authorList>
    </citation>
    <scope>NUCLEOTIDE SEQUENCE</scope>
    <source>
        <strain evidence="1">CHK172-16539</strain>
    </source>
</reference>
<name>A0A9D2F6B4_9ENTE</name>
<accession>A0A9D2F6B4</accession>
<dbReference type="Pfam" id="PF05717">
    <property type="entry name" value="TnpB_IS66"/>
    <property type="match status" value="1"/>
</dbReference>
<reference evidence="1" key="2">
    <citation type="submission" date="2021-04" db="EMBL/GenBank/DDBJ databases">
        <authorList>
            <person name="Gilroy R."/>
        </authorList>
    </citation>
    <scope>NUCLEOTIDE SEQUENCE</scope>
    <source>
        <strain evidence="1">CHK172-16539</strain>
    </source>
</reference>
<dbReference type="InterPro" id="IPR008878">
    <property type="entry name" value="Transposase_IS66_Orf2"/>
</dbReference>
<dbReference type="PANTHER" id="PTHR36455">
    <property type="match status" value="1"/>
</dbReference>
<comment type="caution">
    <text evidence="1">The sequence shown here is derived from an EMBL/GenBank/DDBJ whole genome shotgun (WGS) entry which is preliminary data.</text>
</comment>
<proteinExistence type="predicted"/>
<dbReference type="NCBIfam" id="NF033819">
    <property type="entry name" value="IS66_TnpB"/>
    <property type="match status" value="1"/>
</dbReference>
<protein>
    <submittedName>
        <fullName evidence="1">IS66 family insertion sequence element accessory protein TnpB</fullName>
    </submittedName>
</protein>
<dbReference type="PANTHER" id="PTHR36455:SF1">
    <property type="entry name" value="BLR8292 PROTEIN"/>
    <property type="match status" value="1"/>
</dbReference>
<evidence type="ECO:0000313" key="2">
    <source>
        <dbReference type="Proteomes" id="UP000824063"/>
    </source>
</evidence>
<evidence type="ECO:0000313" key="1">
    <source>
        <dbReference type="EMBL" id="HIZ53275.1"/>
    </source>
</evidence>
<sequence>MKLIDFTQVENIFIVCGKTDMRRQIDGLAATITEEYDMDVYNDALFLFCGGNKDRFKALYWEGDGFLLLHKRLENGKLNWPRNQNEVQKLTTQQLRWLLEGLSINPKISIKPAIKGSIA</sequence>
<dbReference type="AlphaFoldDB" id="A0A9D2F6B4"/>
<gene>
    <name evidence="1" type="primary">tnpB</name>
    <name evidence="1" type="ORF">IAA20_04980</name>
</gene>
<dbReference type="Proteomes" id="UP000824063">
    <property type="component" value="Unassembled WGS sequence"/>
</dbReference>
<organism evidence="1 2">
    <name type="scientific">Candidatus Enterococcus avicola</name>
    <dbReference type="NCBI Taxonomy" id="2838561"/>
    <lineage>
        <taxon>Bacteria</taxon>
        <taxon>Bacillati</taxon>
        <taxon>Bacillota</taxon>
        <taxon>Bacilli</taxon>
        <taxon>Lactobacillales</taxon>
        <taxon>Enterococcaceae</taxon>
        <taxon>Enterococcus</taxon>
    </lineage>
</organism>